<dbReference type="AlphaFoldDB" id="W4LCQ2"/>
<proteinExistence type="predicted"/>
<sequence>MGFFFIEPELYHRYKDDILRLSNAFQVNIQEHLSGEQRQRGLSDKEIAEQLGLEEEVVREIRVVAERDYYPIDEWQNAITFKDKACRAFAKHGNSYVFKYKHENR</sequence>
<organism evidence="1 2">
    <name type="scientific">Entotheonella factor</name>
    <dbReference type="NCBI Taxonomy" id="1429438"/>
    <lineage>
        <taxon>Bacteria</taxon>
        <taxon>Pseudomonadati</taxon>
        <taxon>Nitrospinota/Tectimicrobiota group</taxon>
        <taxon>Candidatus Tectimicrobiota</taxon>
        <taxon>Candidatus Entotheonellia</taxon>
        <taxon>Candidatus Entotheonellales</taxon>
        <taxon>Candidatus Entotheonellaceae</taxon>
        <taxon>Candidatus Entotheonella</taxon>
    </lineage>
</organism>
<dbReference type="HOGENOM" id="CLU_2231678_0_0_7"/>
<comment type="caution">
    <text evidence="1">The sequence shown here is derived from an EMBL/GenBank/DDBJ whole genome shotgun (WGS) entry which is preliminary data.</text>
</comment>
<accession>W4LCQ2</accession>
<evidence type="ECO:0000313" key="1">
    <source>
        <dbReference type="EMBL" id="ETW95843.1"/>
    </source>
</evidence>
<reference evidence="1 2" key="1">
    <citation type="journal article" date="2014" name="Nature">
        <title>An environmental bacterial taxon with a large and distinct metabolic repertoire.</title>
        <authorList>
            <person name="Wilson M.C."/>
            <person name="Mori T."/>
            <person name="Ruckert C."/>
            <person name="Uria A.R."/>
            <person name="Helf M.J."/>
            <person name="Takada K."/>
            <person name="Gernert C."/>
            <person name="Steffens U.A."/>
            <person name="Heycke N."/>
            <person name="Schmitt S."/>
            <person name="Rinke C."/>
            <person name="Helfrich E.J."/>
            <person name="Brachmann A.O."/>
            <person name="Gurgui C."/>
            <person name="Wakimoto T."/>
            <person name="Kracht M."/>
            <person name="Crusemann M."/>
            <person name="Hentschel U."/>
            <person name="Abe I."/>
            <person name="Matsunaga S."/>
            <person name="Kalinowski J."/>
            <person name="Takeyama H."/>
            <person name="Piel J."/>
        </authorList>
    </citation>
    <scope>NUCLEOTIDE SEQUENCE [LARGE SCALE GENOMIC DNA]</scope>
    <source>
        <strain evidence="2">TSY1</strain>
    </source>
</reference>
<name>W4LCQ2_ENTF1</name>
<evidence type="ECO:0000313" key="2">
    <source>
        <dbReference type="Proteomes" id="UP000019141"/>
    </source>
</evidence>
<gene>
    <name evidence="1" type="ORF">ETSY1_29005</name>
</gene>
<dbReference type="EMBL" id="AZHW01000866">
    <property type="protein sequence ID" value="ETW95843.1"/>
    <property type="molecule type" value="Genomic_DNA"/>
</dbReference>
<keyword evidence="2" id="KW-1185">Reference proteome</keyword>
<protein>
    <submittedName>
        <fullName evidence="1">Uncharacterized protein</fullName>
    </submittedName>
</protein>
<dbReference type="Proteomes" id="UP000019141">
    <property type="component" value="Unassembled WGS sequence"/>
</dbReference>